<dbReference type="PANTHER" id="PTHR31679">
    <property type="entry name" value="PEROXISOMAL MEMBRANE PROTEIN PEX30-RELATED"/>
    <property type="match status" value="1"/>
</dbReference>
<feature type="compositionally biased region" description="Basic and acidic residues" evidence="5">
    <location>
        <begin position="411"/>
        <end position="421"/>
    </location>
</feature>
<evidence type="ECO:0000256" key="1">
    <source>
        <dbReference type="ARBA" id="ARBA00004308"/>
    </source>
</evidence>
<feature type="compositionally biased region" description="Pro residues" evidence="5">
    <location>
        <begin position="320"/>
        <end position="329"/>
    </location>
</feature>
<dbReference type="Pfam" id="PF06398">
    <property type="entry name" value="Pex24p"/>
    <property type="match status" value="1"/>
</dbReference>
<evidence type="ECO:0000256" key="5">
    <source>
        <dbReference type="SAM" id="MobiDB-lite"/>
    </source>
</evidence>
<name>A0A1C7LND2_GRIFR</name>
<feature type="region of interest" description="Disordered" evidence="5">
    <location>
        <begin position="503"/>
        <end position="526"/>
    </location>
</feature>
<evidence type="ECO:0000259" key="6">
    <source>
        <dbReference type="Pfam" id="PF06398"/>
    </source>
</evidence>
<feature type="compositionally biased region" description="Basic and acidic residues" evidence="5">
    <location>
        <begin position="367"/>
        <end position="384"/>
    </location>
</feature>
<keyword evidence="8" id="KW-1185">Reference proteome</keyword>
<feature type="region of interest" description="Disordered" evidence="5">
    <location>
        <begin position="306"/>
        <end position="335"/>
    </location>
</feature>
<dbReference type="GO" id="GO:0012505">
    <property type="term" value="C:endomembrane system"/>
    <property type="evidence" value="ECO:0007669"/>
    <property type="project" value="UniProtKB-SubCell"/>
</dbReference>
<dbReference type="InterPro" id="IPR010482">
    <property type="entry name" value="TECPR1-like_DysF"/>
</dbReference>
<protein>
    <recommendedName>
        <fullName evidence="6">TECPR1-like DysF domain-containing protein</fullName>
    </recommendedName>
</protein>
<sequence length="526" mass="57574">RRERGDGSVCARDELVIVYVRTRSCSLPTSLINLINAHAQHFPLSPRRVTRLTHHAAMSKPAEDDSVPPPLVGFVNTLPSPVVAVLIGLAPHIARIRHYVQVISWKSSSEESWIAVALWWTSCAVSDVVQPTNPDVDTSCRLQSSSCSSYLARRQNQICLLRRSQRTPSNAPSPTSLLFTPSSHLPPPALSDRLPPLVTLLRTFAILYIPYLLLTHFIRLRILLAIAGTVLLTWRARWAILLRRSLWRSAFLRWSLYRAWSLLSGMPLPPAFLPQTLSAPPSPRQPLPCASSSLYMRISAGGWASTGPPPSSPVSALPGVLPPSSPSPPDRVRPPRIHHCVHVSRRSAESAKRALEDEWRVVVRRDGAASARVERPLPSPKEEGAAASSANRILRAAGKMRQTSISSLSPERGKERERDEGDAGAAHAEQAAGEAADAGTAEDAGEEEEPCTDADGWIYGDNKWEGGTSKGGMGKYTRYRRWTRIAVLTETAELVGPGELGVVRDEIPPAPPALPQETRRHTSCTR</sequence>
<feature type="compositionally biased region" description="Low complexity" evidence="5">
    <location>
        <begin position="423"/>
        <end position="442"/>
    </location>
</feature>
<reference evidence="7 8" key="1">
    <citation type="submission" date="2016-03" db="EMBL/GenBank/DDBJ databases">
        <title>Whole genome sequencing of Grifola frondosa 9006-11.</title>
        <authorList>
            <person name="Min B."/>
            <person name="Park H."/>
            <person name="Kim J.-G."/>
            <person name="Cho H."/>
            <person name="Oh Y.-L."/>
            <person name="Kong W.-S."/>
            <person name="Choi I.-G."/>
        </authorList>
    </citation>
    <scope>NUCLEOTIDE SEQUENCE [LARGE SCALE GENOMIC DNA]</scope>
    <source>
        <strain evidence="7 8">9006-11</strain>
    </source>
</reference>
<dbReference type="PANTHER" id="PTHR31679:SF2">
    <property type="entry name" value="PEROXISOMAL MEMBRANE PROTEIN PEX30-RELATED"/>
    <property type="match status" value="1"/>
</dbReference>
<dbReference type="Proteomes" id="UP000092993">
    <property type="component" value="Unassembled WGS sequence"/>
</dbReference>
<dbReference type="GO" id="GO:0005778">
    <property type="term" value="C:peroxisomal membrane"/>
    <property type="evidence" value="ECO:0007669"/>
    <property type="project" value="UniProtKB-ARBA"/>
</dbReference>
<dbReference type="STRING" id="5627.A0A1C7LND2"/>
<evidence type="ECO:0000313" key="7">
    <source>
        <dbReference type="EMBL" id="OBZ66088.1"/>
    </source>
</evidence>
<dbReference type="InterPro" id="IPR052646">
    <property type="entry name" value="Peroxisomal_PEX28-32"/>
</dbReference>
<dbReference type="OrthoDB" id="5586090at2759"/>
<organism evidence="7 8">
    <name type="scientific">Grifola frondosa</name>
    <name type="common">Maitake</name>
    <name type="synonym">Polyporus frondosus</name>
    <dbReference type="NCBI Taxonomy" id="5627"/>
    <lineage>
        <taxon>Eukaryota</taxon>
        <taxon>Fungi</taxon>
        <taxon>Dikarya</taxon>
        <taxon>Basidiomycota</taxon>
        <taxon>Agaricomycotina</taxon>
        <taxon>Agaricomycetes</taxon>
        <taxon>Polyporales</taxon>
        <taxon>Grifolaceae</taxon>
        <taxon>Grifola</taxon>
    </lineage>
</organism>
<feature type="region of interest" description="Disordered" evidence="5">
    <location>
        <begin position="367"/>
        <end position="458"/>
    </location>
</feature>
<dbReference type="GO" id="GO:0007031">
    <property type="term" value="P:peroxisome organization"/>
    <property type="evidence" value="ECO:0007669"/>
    <property type="project" value="TreeGrafter"/>
</dbReference>
<evidence type="ECO:0000256" key="3">
    <source>
        <dbReference type="ARBA" id="ARBA00022989"/>
    </source>
</evidence>
<evidence type="ECO:0000313" key="8">
    <source>
        <dbReference type="Proteomes" id="UP000092993"/>
    </source>
</evidence>
<gene>
    <name evidence="7" type="ORF">A0H81_13972</name>
</gene>
<keyword evidence="4" id="KW-0472">Membrane</keyword>
<proteinExistence type="predicted"/>
<evidence type="ECO:0000256" key="2">
    <source>
        <dbReference type="ARBA" id="ARBA00022692"/>
    </source>
</evidence>
<dbReference type="AlphaFoldDB" id="A0A1C7LND2"/>
<keyword evidence="3" id="KW-1133">Transmembrane helix</keyword>
<accession>A0A1C7LND2</accession>
<dbReference type="OMA" id="HENERTS"/>
<comment type="caution">
    <text evidence="7">The sequence shown here is derived from an EMBL/GenBank/DDBJ whole genome shotgun (WGS) entry which is preliminary data.</text>
</comment>
<evidence type="ECO:0000256" key="4">
    <source>
        <dbReference type="ARBA" id="ARBA00023136"/>
    </source>
</evidence>
<feature type="compositionally biased region" description="Acidic residues" evidence="5">
    <location>
        <begin position="443"/>
        <end position="452"/>
    </location>
</feature>
<dbReference type="EMBL" id="LUGG01000033">
    <property type="protein sequence ID" value="OBZ66088.1"/>
    <property type="molecule type" value="Genomic_DNA"/>
</dbReference>
<feature type="non-terminal residue" evidence="7">
    <location>
        <position position="526"/>
    </location>
</feature>
<feature type="non-terminal residue" evidence="7">
    <location>
        <position position="1"/>
    </location>
</feature>
<feature type="domain" description="TECPR1-like DysF" evidence="6">
    <location>
        <begin position="446"/>
        <end position="484"/>
    </location>
</feature>
<comment type="subcellular location">
    <subcellularLocation>
        <location evidence="1">Endomembrane system</location>
    </subcellularLocation>
</comment>
<keyword evidence="2" id="KW-0812">Transmembrane</keyword>